<dbReference type="AlphaFoldDB" id="A0A3N5Z829"/>
<evidence type="ECO:0000256" key="2">
    <source>
        <dbReference type="ARBA" id="ARBA00023002"/>
    </source>
</evidence>
<sequence>MRILYEDTMPHAGAYFSALGNASAYKWQTLSPNDLVNVDILAVRSTTKVDRHLIAKANQLKYVATATAGTNHMDTHALTEAGIHWSSAAGCNAVAVAQYVVSALCYAHLSHSLNLDNITVGIVGAGHVGTAVSSMLDALGVCYVLCDPPIASADSRTFVSLQEALKCDVITLHVPYTKEGLYPTENLLSRELLAKLEPRQWLINACRGEVIDEDAIIALKKAGGGPNLVLDVFANEPHINQVLLPYVQIATPHIAGHTLEGKVRGTQMVYDWLRNTVPSFNGAASKNMDNMLPKVDPITAKDLAMPFQLMPFLLRIYDIHFDHRQFVNNMAQSNAFSQMRKAYRVRREYSAYRLAFASELSDDNRRVLTALGFNLNA</sequence>
<comment type="caution">
    <text evidence="5">Lacks conserved residue(s) required for the propagation of feature annotation.</text>
</comment>
<evidence type="ECO:0000259" key="8">
    <source>
        <dbReference type="Pfam" id="PF11890"/>
    </source>
</evidence>
<feature type="binding site" evidence="5">
    <location>
        <position position="67"/>
    </location>
    <ligand>
        <name>substrate</name>
    </ligand>
</feature>
<evidence type="ECO:0000256" key="3">
    <source>
        <dbReference type="ARBA" id="ARBA00023027"/>
    </source>
</evidence>
<feature type="domain" description="D-isomer specific 2-hydroxyacid dehydrogenase catalytic" evidence="6">
    <location>
        <begin position="35"/>
        <end position="291"/>
    </location>
</feature>
<proteinExistence type="inferred from homology"/>
<dbReference type="RefSeq" id="WP_124029236.1">
    <property type="nucleotide sequence ID" value="NZ_JBHRSN010000013.1"/>
</dbReference>
<evidence type="ECO:0000256" key="5">
    <source>
        <dbReference type="HAMAP-Rule" id="MF_01825"/>
    </source>
</evidence>
<reference evidence="9 10" key="1">
    <citation type="submission" date="2018-11" db="EMBL/GenBank/DDBJ databases">
        <authorList>
            <person name="Ye M.-Q."/>
            <person name="Du Z.-J."/>
        </authorList>
    </citation>
    <scope>NUCLEOTIDE SEQUENCE [LARGE SCALE GENOMIC DNA]</scope>
    <source>
        <strain evidence="9 10">U0105</strain>
    </source>
</reference>
<evidence type="ECO:0000259" key="7">
    <source>
        <dbReference type="Pfam" id="PF02826"/>
    </source>
</evidence>
<dbReference type="SUPFAM" id="SSF51735">
    <property type="entry name" value="NAD(P)-binding Rossmann-fold domains"/>
    <property type="match status" value="1"/>
</dbReference>
<comment type="function">
    <text evidence="5">Catalyzes the oxidation of erythronate-4-phosphate to 3-hydroxy-2-oxo-4-phosphonooxybutanoate.</text>
</comment>
<dbReference type="GO" id="GO:0033711">
    <property type="term" value="F:4-phosphoerythronate dehydrogenase activity"/>
    <property type="evidence" value="ECO:0007669"/>
    <property type="project" value="UniProtKB-EC"/>
</dbReference>
<dbReference type="EC" id="1.1.1.290" evidence="5"/>
<comment type="catalytic activity">
    <reaction evidence="5">
        <text>4-phospho-D-erythronate + NAD(+) = (R)-3-hydroxy-2-oxo-4-phosphooxybutanoate + NADH + H(+)</text>
        <dbReference type="Rhea" id="RHEA:18829"/>
        <dbReference type="ChEBI" id="CHEBI:15378"/>
        <dbReference type="ChEBI" id="CHEBI:57540"/>
        <dbReference type="ChEBI" id="CHEBI:57945"/>
        <dbReference type="ChEBI" id="CHEBI:58538"/>
        <dbReference type="ChEBI" id="CHEBI:58766"/>
        <dbReference type="EC" id="1.1.1.290"/>
    </reaction>
</comment>
<protein>
    <recommendedName>
        <fullName evidence="5">Erythronate-4-phosphate dehydrogenase</fullName>
        <ecNumber evidence="5">1.1.1.290</ecNumber>
    </recommendedName>
</protein>
<dbReference type="InterPro" id="IPR050223">
    <property type="entry name" value="D-isomer_2-hydroxyacid_DH"/>
</dbReference>
<dbReference type="UniPathway" id="UPA00244">
    <property type="reaction ID" value="UER00310"/>
</dbReference>
<dbReference type="Pfam" id="PF11890">
    <property type="entry name" value="DUF3410"/>
    <property type="match status" value="1"/>
</dbReference>
<dbReference type="InterPro" id="IPR036291">
    <property type="entry name" value="NAD(P)-bd_dom_sf"/>
</dbReference>
<dbReference type="GO" id="GO:0030267">
    <property type="term" value="F:glyoxylate reductase (NADPH) activity"/>
    <property type="evidence" value="ECO:0007669"/>
    <property type="project" value="TreeGrafter"/>
</dbReference>
<dbReference type="EMBL" id="RPOK01000006">
    <property type="protein sequence ID" value="RPJ65108.1"/>
    <property type="molecule type" value="Genomic_DNA"/>
</dbReference>
<dbReference type="GO" id="GO:0046983">
    <property type="term" value="F:protein dimerization activity"/>
    <property type="evidence" value="ECO:0007669"/>
    <property type="project" value="InterPro"/>
</dbReference>
<feature type="domain" description="Erythronate-4-phosphate dehydrogenase dimerisation" evidence="8">
    <location>
        <begin position="308"/>
        <end position="371"/>
    </location>
</feature>
<gene>
    <name evidence="5" type="primary">pdxB</name>
    <name evidence="9" type="ORF">DRW07_17515</name>
</gene>
<dbReference type="OrthoDB" id="9770208at2"/>
<dbReference type="GO" id="GO:0016618">
    <property type="term" value="F:hydroxypyruvate reductase [NAD(P)H] activity"/>
    <property type="evidence" value="ECO:0007669"/>
    <property type="project" value="TreeGrafter"/>
</dbReference>
<name>A0A3N5Z829_9ALTE</name>
<organism evidence="9 10">
    <name type="scientific">Alteromonas sediminis</name>
    <dbReference type="NCBI Taxonomy" id="2259342"/>
    <lineage>
        <taxon>Bacteria</taxon>
        <taxon>Pseudomonadati</taxon>
        <taxon>Pseudomonadota</taxon>
        <taxon>Gammaproteobacteria</taxon>
        <taxon>Alteromonadales</taxon>
        <taxon>Alteromonadaceae</taxon>
        <taxon>Alteromonas/Salinimonas group</taxon>
        <taxon>Alteromonas</taxon>
    </lineage>
</organism>
<keyword evidence="10" id="KW-1185">Reference proteome</keyword>
<dbReference type="HAMAP" id="MF_01825">
    <property type="entry name" value="PdxB"/>
    <property type="match status" value="1"/>
</dbReference>
<feature type="binding site" evidence="5">
    <location>
        <position position="256"/>
    </location>
    <ligand>
        <name>NAD(+)</name>
        <dbReference type="ChEBI" id="CHEBI:57540"/>
    </ligand>
</feature>
<dbReference type="InterPro" id="IPR006139">
    <property type="entry name" value="D-isomer_2_OHA_DH_cat_dom"/>
</dbReference>
<dbReference type="GO" id="GO:0005829">
    <property type="term" value="C:cytosol"/>
    <property type="evidence" value="ECO:0007669"/>
    <property type="project" value="TreeGrafter"/>
</dbReference>
<dbReference type="PANTHER" id="PTHR10996:SF178">
    <property type="entry name" value="2-HYDROXYACID DEHYDROGENASE YGL185C-RELATED"/>
    <property type="match status" value="1"/>
</dbReference>
<dbReference type="InterPro" id="IPR020921">
    <property type="entry name" value="Erythronate-4-P_DHase"/>
</dbReference>
<keyword evidence="4 5" id="KW-0664">Pyridoxine biosynthesis</keyword>
<dbReference type="CDD" id="cd12158">
    <property type="entry name" value="ErythrP_dh"/>
    <property type="match status" value="1"/>
</dbReference>
<feature type="binding site" evidence="5">
    <location>
        <position position="45"/>
    </location>
    <ligand>
        <name>substrate</name>
    </ligand>
</feature>
<comment type="subcellular location">
    <subcellularLocation>
        <location evidence="5">Cytoplasm</location>
    </subcellularLocation>
</comment>
<dbReference type="Gene3D" id="3.30.1370.170">
    <property type="match status" value="1"/>
</dbReference>
<dbReference type="PANTHER" id="PTHR10996">
    <property type="entry name" value="2-HYDROXYACID DEHYDROGENASE-RELATED"/>
    <property type="match status" value="1"/>
</dbReference>
<comment type="similarity">
    <text evidence="5">Belongs to the D-isomer specific 2-hydroxyacid dehydrogenase family. PdxB subfamily.</text>
</comment>
<dbReference type="GO" id="GO:0051287">
    <property type="term" value="F:NAD binding"/>
    <property type="evidence" value="ECO:0007669"/>
    <property type="project" value="InterPro"/>
</dbReference>
<feature type="binding site" evidence="5">
    <location>
        <position position="231"/>
    </location>
    <ligand>
        <name>NAD(+)</name>
        <dbReference type="ChEBI" id="CHEBI:57540"/>
    </ligand>
</feature>
<comment type="caution">
    <text evidence="9">The sequence shown here is derived from an EMBL/GenBank/DDBJ whole genome shotgun (WGS) entry which is preliminary data.</text>
</comment>
<evidence type="ECO:0000259" key="6">
    <source>
        <dbReference type="Pfam" id="PF00389"/>
    </source>
</evidence>
<dbReference type="Pfam" id="PF02826">
    <property type="entry name" value="2-Hacid_dh_C"/>
    <property type="match status" value="1"/>
</dbReference>
<accession>A0A3N5Z829</accession>
<dbReference type="GO" id="GO:0008615">
    <property type="term" value="P:pyridoxine biosynthetic process"/>
    <property type="evidence" value="ECO:0007669"/>
    <property type="project" value="UniProtKB-UniRule"/>
</dbReference>
<feature type="active site" evidence="5">
    <location>
        <position position="236"/>
    </location>
</feature>
<feature type="domain" description="D-isomer specific 2-hydroxyacid dehydrogenase NAD-binding" evidence="7">
    <location>
        <begin position="112"/>
        <end position="255"/>
    </location>
</feature>
<dbReference type="InterPro" id="IPR038251">
    <property type="entry name" value="PdxB_dimer_sf"/>
</dbReference>
<comment type="pathway">
    <text evidence="5">Cofactor biosynthesis; pyridoxine 5'-phosphate biosynthesis; pyridoxine 5'-phosphate from D-erythrose 4-phosphate: step 2/5.</text>
</comment>
<comment type="subunit">
    <text evidence="5">Homodimer.</text>
</comment>
<dbReference type="InterPro" id="IPR024531">
    <property type="entry name" value="Erythronate-4-P_DHase_dimer"/>
</dbReference>
<dbReference type="Gene3D" id="3.40.50.720">
    <property type="entry name" value="NAD(P)-binding Rossmann-like Domain"/>
    <property type="match status" value="2"/>
</dbReference>
<keyword evidence="2 5" id="KW-0560">Oxidoreductase</keyword>
<feature type="active site" description="Proton donor" evidence="5">
    <location>
        <position position="253"/>
    </location>
</feature>
<dbReference type="Proteomes" id="UP000275281">
    <property type="component" value="Unassembled WGS sequence"/>
</dbReference>
<evidence type="ECO:0000256" key="1">
    <source>
        <dbReference type="ARBA" id="ARBA00022490"/>
    </source>
</evidence>
<keyword evidence="3 5" id="KW-0520">NAD</keyword>
<feature type="active site" evidence="5">
    <location>
        <position position="207"/>
    </location>
</feature>
<evidence type="ECO:0000313" key="10">
    <source>
        <dbReference type="Proteomes" id="UP000275281"/>
    </source>
</evidence>
<feature type="binding site" evidence="5">
    <location>
        <position position="147"/>
    </location>
    <ligand>
        <name>NAD(+)</name>
        <dbReference type="ChEBI" id="CHEBI:57540"/>
    </ligand>
</feature>
<evidence type="ECO:0000256" key="4">
    <source>
        <dbReference type="ARBA" id="ARBA00023096"/>
    </source>
</evidence>
<dbReference type="SUPFAM" id="SSF52283">
    <property type="entry name" value="Formate/glycerate dehydrogenase catalytic domain-like"/>
    <property type="match status" value="1"/>
</dbReference>
<dbReference type="Pfam" id="PF00389">
    <property type="entry name" value="2-Hacid_dh"/>
    <property type="match status" value="1"/>
</dbReference>
<evidence type="ECO:0000313" key="9">
    <source>
        <dbReference type="EMBL" id="RPJ65108.1"/>
    </source>
</evidence>
<keyword evidence="1 5" id="KW-0963">Cytoplasm</keyword>
<dbReference type="InterPro" id="IPR006140">
    <property type="entry name" value="D-isomer_DH_NAD-bd"/>
</dbReference>